<feature type="transmembrane region" description="Helical" evidence="2">
    <location>
        <begin position="114"/>
        <end position="134"/>
    </location>
</feature>
<dbReference type="OrthoDB" id="105688at2759"/>
<feature type="transmembrane region" description="Helical" evidence="2">
    <location>
        <begin position="178"/>
        <end position="196"/>
    </location>
</feature>
<name>A0A8K1FJI5_PYTOL</name>
<evidence type="ECO:0000313" key="4">
    <source>
        <dbReference type="Proteomes" id="UP000794436"/>
    </source>
</evidence>
<feature type="region of interest" description="Disordered" evidence="1">
    <location>
        <begin position="361"/>
        <end position="389"/>
    </location>
</feature>
<evidence type="ECO:0000313" key="3">
    <source>
        <dbReference type="EMBL" id="TMW63164.1"/>
    </source>
</evidence>
<keyword evidence="2" id="KW-0472">Membrane</keyword>
<keyword evidence="4" id="KW-1185">Reference proteome</keyword>
<feature type="transmembrane region" description="Helical" evidence="2">
    <location>
        <begin position="492"/>
        <end position="511"/>
    </location>
</feature>
<feature type="transmembrane region" description="Helical" evidence="2">
    <location>
        <begin position="83"/>
        <end position="102"/>
    </location>
</feature>
<proteinExistence type="predicted"/>
<feature type="transmembrane region" description="Helical" evidence="2">
    <location>
        <begin position="42"/>
        <end position="63"/>
    </location>
</feature>
<protein>
    <submittedName>
        <fullName evidence="3">Uncharacterized protein</fullName>
    </submittedName>
</protein>
<keyword evidence="2" id="KW-1133">Transmembrane helix</keyword>
<evidence type="ECO:0000256" key="2">
    <source>
        <dbReference type="SAM" id="Phobius"/>
    </source>
</evidence>
<keyword evidence="2" id="KW-0812">Transmembrane</keyword>
<organism evidence="3 4">
    <name type="scientific">Pythium oligandrum</name>
    <name type="common">Mycoparasitic fungus</name>
    <dbReference type="NCBI Taxonomy" id="41045"/>
    <lineage>
        <taxon>Eukaryota</taxon>
        <taxon>Sar</taxon>
        <taxon>Stramenopiles</taxon>
        <taxon>Oomycota</taxon>
        <taxon>Peronosporomycetes</taxon>
        <taxon>Pythiales</taxon>
        <taxon>Pythiaceae</taxon>
        <taxon>Pythium</taxon>
    </lineage>
</organism>
<feature type="transmembrane region" description="Helical" evidence="2">
    <location>
        <begin position="405"/>
        <end position="431"/>
    </location>
</feature>
<evidence type="ECO:0000256" key="1">
    <source>
        <dbReference type="SAM" id="MobiDB-lite"/>
    </source>
</evidence>
<dbReference type="AlphaFoldDB" id="A0A8K1FJI5"/>
<comment type="caution">
    <text evidence="3">The sequence shown here is derived from an EMBL/GenBank/DDBJ whole genome shotgun (WGS) entry which is preliminary data.</text>
</comment>
<feature type="transmembrane region" description="Helical" evidence="2">
    <location>
        <begin position="140"/>
        <end position="166"/>
    </location>
</feature>
<gene>
    <name evidence="3" type="ORF">Poli38472_002105</name>
</gene>
<reference evidence="3" key="1">
    <citation type="submission" date="2019-03" db="EMBL/GenBank/DDBJ databases">
        <title>Long read genome sequence of the mycoparasitic Pythium oligandrum ATCC 38472 isolated from sugarbeet rhizosphere.</title>
        <authorList>
            <person name="Gaulin E."/>
        </authorList>
    </citation>
    <scope>NUCLEOTIDE SEQUENCE</scope>
    <source>
        <strain evidence="3">ATCC 38472_TT</strain>
    </source>
</reference>
<sequence>MPTIHRGLSWLVHAYEKVQVELHGQYSADRQREFQAYYENTSLFHVACVLLLTPLPCLVIVTLADVPTLQEPTPLGFNANYVYWVRGGVLTSMMAAFSLILFKQYINVLELRPYQVVVVSVLTSLGVSVTTYNISKVVGFPLPFIVLCSGPPFQLIIILSGVVLWGKVFIRNPVARKKLPNAIGIALSQTCLMFVYPTYNSMYVTLQGLAQGAFVLLFPLIKILMMNLFARFCREMEDRRPEILVMNVEIFHALFSTYCMQGSTSPLTVAVIMGADALHVWLSLRDVNRQADRIARNNAESKLGPQLTPKIKPTSPMLRIQLWLLGRKNTRVSDSTALQHQNSSPTAEIIPSIGPPALKPGSVAPLQSQKTTRKGKASLRPALRAQKDRSQIEEKTRQLLHLAEFVILVEYVEMIVPLIYGIYVSICFHLPNRKFYPHLRSMNSEQLDAIVTNVLVYALLELVSLLLLSGLLRRKLRISPVYQLAFVLEKQWWLVQLKLTFWILYVVMGTLEHSGADYTLKFQWLRRGNTT</sequence>
<accession>A0A8K1FJI5</accession>
<dbReference type="EMBL" id="SPLM01000072">
    <property type="protein sequence ID" value="TMW63164.1"/>
    <property type="molecule type" value="Genomic_DNA"/>
</dbReference>
<feature type="transmembrane region" description="Helical" evidence="2">
    <location>
        <begin position="208"/>
        <end position="230"/>
    </location>
</feature>
<feature type="transmembrane region" description="Helical" evidence="2">
    <location>
        <begin position="451"/>
        <end position="472"/>
    </location>
</feature>
<dbReference type="Proteomes" id="UP000794436">
    <property type="component" value="Unassembled WGS sequence"/>
</dbReference>